<gene>
    <name evidence="1" type="ORF">CEXT_641941</name>
</gene>
<keyword evidence="2" id="KW-1185">Reference proteome</keyword>
<dbReference type="Proteomes" id="UP001054945">
    <property type="component" value="Unassembled WGS sequence"/>
</dbReference>
<evidence type="ECO:0000313" key="2">
    <source>
        <dbReference type="Proteomes" id="UP001054945"/>
    </source>
</evidence>
<protein>
    <submittedName>
        <fullName evidence="1">Uncharacterized protein</fullName>
    </submittedName>
</protein>
<name>A0AAV4NEN6_CAEEX</name>
<dbReference type="AlphaFoldDB" id="A0AAV4NEN6"/>
<sequence length="142" mass="15128">MKQIINLLHCDNPPHEDEALNMVRFSAPLALDLLAQPEHSCKCAGASALPLYACEGGTITFACITCCFNTSFIRPPSYMPWKLLASTRFLSGAGPRQAAGVSLPAPGLDSALRLRAWGGRSSLYQSSPGNGCCQKPTPCDSE</sequence>
<comment type="caution">
    <text evidence="1">The sequence shown here is derived from an EMBL/GenBank/DDBJ whole genome shotgun (WGS) entry which is preliminary data.</text>
</comment>
<accession>A0AAV4NEN6</accession>
<reference evidence="1 2" key="1">
    <citation type="submission" date="2021-06" db="EMBL/GenBank/DDBJ databases">
        <title>Caerostris extrusa draft genome.</title>
        <authorList>
            <person name="Kono N."/>
            <person name="Arakawa K."/>
        </authorList>
    </citation>
    <scope>NUCLEOTIDE SEQUENCE [LARGE SCALE GENOMIC DNA]</scope>
</reference>
<dbReference type="EMBL" id="BPLR01003234">
    <property type="protein sequence ID" value="GIX82416.1"/>
    <property type="molecule type" value="Genomic_DNA"/>
</dbReference>
<evidence type="ECO:0000313" key="1">
    <source>
        <dbReference type="EMBL" id="GIX82416.1"/>
    </source>
</evidence>
<organism evidence="1 2">
    <name type="scientific">Caerostris extrusa</name>
    <name type="common">Bark spider</name>
    <name type="synonym">Caerostris bankana</name>
    <dbReference type="NCBI Taxonomy" id="172846"/>
    <lineage>
        <taxon>Eukaryota</taxon>
        <taxon>Metazoa</taxon>
        <taxon>Ecdysozoa</taxon>
        <taxon>Arthropoda</taxon>
        <taxon>Chelicerata</taxon>
        <taxon>Arachnida</taxon>
        <taxon>Araneae</taxon>
        <taxon>Araneomorphae</taxon>
        <taxon>Entelegynae</taxon>
        <taxon>Araneoidea</taxon>
        <taxon>Araneidae</taxon>
        <taxon>Caerostris</taxon>
    </lineage>
</organism>
<proteinExistence type="predicted"/>